<accession>A0ABZ0WVK7</accession>
<dbReference type="Proteomes" id="UP001325479">
    <property type="component" value="Plasmid unnamed"/>
</dbReference>
<dbReference type="EMBL" id="CP139966">
    <property type="protein sequence ID" value="WQD81259.1"/>
    <property type="molecule type" value="Genomic_DNA"/>
</dbReference>
<feature type="region of interest" description="Disordered" evidence="1">
    <location>
        <begin position="354"/>
        <end position="389"/>
    </location>
</feature>
<dbReference type="Gene3D" id="3.40.50.300">
    <property type="entry name" value="P-loop containing nucleotide triphosphate hydrolases"/>
    <property type="match status" value="2"/>
</dbReference>
<feature type="region of interest" description="Disordered" evidence="1">
    <location>
        <begin position="412"/>
        <end position="431"/>
    </location>
</feature>
<feature type="compositionally biased region" description="Low complexity" evidence="1">
    <location>
        <begin position="1570"/>
        <end position="1579"/>
    </location>
</feature>
<dbReference type="RefSeq" id="WP_114815196.1">
    <property type="nucleotide sequence ID" value="NZ_CP139966.1"/>
</dbReference>
<dbReference type="CDD" id="cd17933">
    <property type="entry name" value="DEXSc_RecD-like"/>
    <property type="match status" value="1"/>
</dbReference>
<dbReference type="Pfam" id="PF13604">
    <property type="entry name" value="AAA_30"/>
    <property type="match status" value="1"/>
</dbReference>
<sequence length="1630" mass="183067">MLIRVTHGTSGADLEEYLEHGHKQGREFTRDELDHRVHLTGDDLNTVARLIDASGRGYHHITLGFKERDLDTSSMTEILHATLKNLFPAFDPDEYMVHAEAHVPKIESYINSSTGEEVERMFHIHVIVPNHNLVSGQALNPFGLVEDHLDYIDAAQEDINNRFGLASPKDNPRWTFNLQSERIARHEELDPFTGDAISLELRERTLSQVMNAVLDRGIRNYADFRGMLAEFGEVKDMKTHGRPILAVRLPGEAKFIRLKEMAFSEAAIALSTEEKYAHLNREIKRQYVERQQARRNPDHIDQKKQEWAELVQPGIRYFNSGNKPAYEAFRSASPEGKRALLAERKARWEGRFRQENHDADRSGQEGAAAQQQRERIYRGHTPESGPRGAGGLAGYGLHELSECRMARYDGGQGTEGLLSPDARADDGATDGLRRRAPVTYPLPASAHIGALLDHGAAPYRRREGGSPSYFVRYQDDAGKEREVWGVDLAGALEELHPAIGERIALVNNGRVAVDIKEPMLDADGNQVGFTTRRTHRNEWVALPAPEAPGAIARPDGDHPALTPEEAAQAAEKAAAEAERLARLREAGEQIIEAPETVIERLTETQSVFTRRKLEKYLREHTADDEQFERVWSSVLASPLLVGLEGEDRGDARDRRIVGELVARGAAPFEHQKGGSPSYFVRYRDDNGEERDVWGVELRAALDKLDPSLGQRIAITHEGRQLVTYRIPVRDEQGNITSWTDKQRYKNLWNAEDAPRQATGNLFTSTEVLAIERRLIEIADRLADGMGASVSRSTHDRIAAQRGFVPEQAEAFTKLVSGEQIAIVNGAAGTGKSYVLGAMREAYEADGFTVIGGILQGKTAKDLERESGIKSQTLASLLHALDNGRVTLDARTVVVVDEAGMVGSRQLERLLSHVEKTGARVRLVGDAMQLHAVDYGDAFARLSDRIPPVRLVEIQRQKRGGAWMCEASKALSRHEVGAAIKAYADAGMVNADKTHDHAKLALVERWNLDRLSTPEKSQIVLARTRAEVAELNLLMREKLRDSGHLGTEHSHQTASGKLALAEGEHIVFLENNRDLGVFNGTAGTIQRIKGSVLTVRLQEGQTVNVDLAEYNQINYGYALTVHKSQGATVDRAYSLVSPGMTAENAYVSWTRHREHLQVFYGQDKFRSLDVLARRLSNPEIKEFSGDYEQSSMSLADQLLDEARREQEQQAETQLDEWKEIRTKLDGSRLLAHLSHSHGTLIDQYEVVKHELGHDLIRCGSRNYSLNDFLTKQLRLDWKSEAAPVLREVYAAQLADVDVEARHVPNKILWESFSSWRSTDWPREVKDAWRTYETSIKERRQAIHDAYKAGVERLKAEYGTGRGSGYKTELSVLRAQRAFRLTELNVSQDIERDALHERYAIRSGEQYRLWLERQVEQGNEQALAELRRQTLRDAGAASPYRDSVSGERLTAAARAAAPMIRDITYSVNRYGDVTYRLAGKDLLVDENKRVRYIDHDPATIEAGLRLSIQKFGTTLHVRGDEDFKRRVVQVSIERGLRIQFSNPDLAAYAKEYEAQLKAQKSVSSAAQSTDLAAQEQAAAQQIGERADNPRSFEQFKQQVQDEARRRAELERQENERQKTSNEPDQDDTPGLD</sequence>
<evidence type="ECO:0000256" key="1">
    <source>
        <dbReference type="SAM" id="MobiDB-lite"/>
    </source>
</evidence>
<geneLocation type="plasmid" evidence="3 4">
    <name>unnamed</name>
</geneLocation>
<feature type="compositionally biased region" description="Acidic residues" evidence="1">
    <location>
        <begin position="1621"/>
        <end position="1630"/>
    </location>
</feature>
<protein>
    <submittedName>
        <fullName evidence="3">AAA family ATPase</fullName>
    </submittedName>
</protein>
<evidence type="ECO:0000313" key="3">
    <source>
        <dbReference type="EMBL" id="WQD81259.1"/>
    </source>
</evidence>
<gene>
    <name evidence="3" type="ORF">U0042_29920</name>
</gene>
<keyword evidence="3" id="KW-0614">Plasmid</keyword>
<feature type="compositionally biased region" description="Basic and acidic residues" evidence="1">
    <location>
        <begin position="372"/>
        <end position="381"/>
    </location>
</feature>
<dbReference type="InterPro" id="IPR040677">
    <property type="entry name" value="LPD7"/>
</dbReference>
<keyword evidence="4" id="KW-1185">Reference proteome</keyword>
<feature type="domain" description="Large polyvalent protein-associated" evidence="2">
    <location>
        <begin position="1460"/>
        <end position="1549"/>
    </location>
</feature>
<dbReference type="InterPro" id="IPR027417">
    <property type="entry name" value="P-loop_NTPase"/>
</dbReference>
<name>A0ABZ0WVK7_9BURK</name>
<reference evidence="3 4" key="1">
    <citation type="submission" date="2023-12" db="EMBL/GenBank/DDBJ databases">
        <title>Genome sequencing and assembly of bacterial species from a model synthetic community.</title>
        <authorList>
            <person name="Hogle S.L."/>
        </authorList>
    </citation>
    <scope>NUCLEOTIDE SEQUENCE [LARGE SCALE GENOMIC DNA]</scope>
    <source>
        <strain evidence="3 4">HAMBI 2494</strain>
        <plasmid evidence="3 4">unnamed</plasmid>
    </source>
</reference>
<feature type="region of interest" description="Disordered" evidence="1">
    <location>
        <begin position="1570"/>
        <end position="1630"/>
    </location>
</feature>
<dbReference type="CDD" id="cd18809">
    <property type="entry name" value="SF1_C_RecD"/>
    <property type="match status" value="1"/>
</dbReference>
<dbReference type="Gene3D" id="2.30.30.940">
    <property type="match status" value="1"/>
</dbReference>
<proteinExistence type="predicted"/>
<feature type="compositionally biased region" description="Basic and acidic residues" evidence="1">
    <location>
        <begin position="354"/>
        <end position="363"/>
    </location>
</feature>
<feature type="compositionally biased region" description="Basic and acidic residues" evidence="1">
    <location>
        <begin position="1597"/>
        <end position="1619"/>
    </location>
</feature>
<evidence type="ECO:0000259" key="2">
    <source>
        <dbReference type="Pfam" id="PF18821"/>
    </source>
</evidence>
<dbReference type="SUPFAM" id="SSF52540">
    <property type="entry name" value="P-loop containing nucleoside triphosphate hydrolases"/>
    <property type="match status" value="2"/>
</dbReference>
<dbReference type="Pfam" id="PF18821">
    <property type="entry name" value="LPD7"/>
    <property type="match status" value="1"/>
</dbReference>
<organism evidence="3 4">
    <name type="scientific">Paraburkholderia kururiensis</name>
    <dbReference type="NCBI Taxonomy" id="984307"/>
    <lineage>
        <taxon>Bacteria</taxon>
        <taxon>Pseudomonadati</taxon>
        <taxon>Pseudomonadota</taxon>
        <taxon>Betaproteobacteria</taxon>
        <taxon>Burkholderiales</taxon>
        <taxon>Burkholderiaceae</taxon>
        <taxon>Paraburkholderia</taxon>
    </lineage>
</organism>
<evidence type="ECO:0000313" key="4">
    <source>
        <dbReference type="Proteomes" id="UP001325479"/>
    </source>
</evidence>